<keyword evidence="2" id="KW-1185">Reference proteome</keyword>
<protein>
    <submittedName>
        <fullName evidence="1">(salmon louse) hypothetical protein</fullName>
    </submittedName>
</protein>
<accession>A0A7R8CTC2</accession>
<dbReference type="AlphaFoldDB" id="A0A7R8CTC2"/>
<dbReference type="EMBL" id="HG994581">
    <property type="protein sequence ID" value="CAF2872271.1"/>
    <property type="molecule type" value="Genomic_DNA"/>
</dbReference>
<proteinExistence type="predicted"/>
<sequence>MLEAFGYRVRGYVYVDKLKTLASIYICADSLAQKGYTKYMNLSSTDRAIHAKKGKCSIYCMKVTQAKLSSVRKITIIGDLDPMKDTLEAIVKVFEKDDSRRNREKKSSRSKEVP</sequence>
<dbReference type="Proteomes" id="UP000675881">
    <property type="component" value="Chromosome 2"/>
</dbReference>
<gene>
    <name evidence="1" type="ORF">LSAA_6525</name>
</gene>
<name>A0A7R8CTC2_LEPSM</name>
<organism evidence="1 2">
    <name type="scientific">Lepeophtheirus salmonis</name>
    <name type="common">Salmon louse</name>
    <name type="synonym">Caligus salmonis</name>
    <dbReference type="NCBI Taxonomy" id="72036"/>
    <lineage>
        <taxon>Eukaryota</taxon>
        <taxon>Metazoa</taxon>
        <taxon>Ecdysozoa</taxon>
        <taxon>Arthropoda</taxon>
        <taxon>Crustacea</taxon>
        <taxon>Multicrustacea</taxon>
        <taxon>Hexanauplia</taxon>
        <taxon>Copepoda</taxon>
        <taxon>Siphonostomatoida</taxon>
        <taxon>Caligidae</taxon>
        <taxon>Lepeophtheirus</taxon>
    </lineage>
</organism>
<reference evidence="1" key="1">
    <citation type="submission" date="2021-02" db="EMBL/GenBank/DDBJ databases">
        <authorList>
            <person name="Bekaert M."/>
        </authorList>
    </citation>
    <scope>NUCLEOTIDE SEQUENCE</scope>
    <source>
        <strain evidence="1">IoA-00</strain>
    </source>
</reference>
<evidence type="ECO:0000313" key="2">
    <source>
        <dbReference type="Proteomes" id="UP000675881"/>
    </source>
</evidence>
<evidence type="ECO:0000313" key="1">
    <source>
        <dbReference type="EMBL" id="CAF2872271.1"/>
    </source>
</evidence>